<dbReference type="Gene3D" id="3.40.50.720">
    <property type="entry name" value="NAD(P)-binding Rossmann-like Domain"/>
    <property type="match status" value="1"/>
</dbReference>
<organism evidence="1 2">
    <name type="scientific">Gelidibacter pelagius</name>
    <dbReference type="NCBI Taxonomy" id="2819985"/>
    <lineage>
        <taxon>Bacteria</taxon>
        <taxon>Pseudomonadati</taxon>
        <taxon>Bacteroidota</taxon>
        <taxon>Flavobacteriia</taxon>
        <taxon>Flavobacteriales</taxon>
        <taxon>Flavobacteriaceae</taxon>
        <taxon>Gelidibacter</taxon>
    </lineage>
</organism>
<protein>
    <recommendedName>
        <fullName evidence="3">GDP-L-fucose synthase</fullName>
    </recommendedName>
</protein>
<dbReference type="EMBL" id="JAGEVG010000001">
    <property type="protein sequence ID" value="MBO3096749.1"/>
    <property type="molecule type" value="Genomic_DNA"/>
</dbReference>
<dbReference type="RefSeq" id="WP_208231669.1">
    <property type="nucleotide sequence ID" value="NZ_JAGEVG010000001.1"/>
</dbReference>
<accession>A0ABS3SM33</accession>
<evidence type="ECO:0000313" key="1">
    <source>
        <dbReference type="EMBL" id="MBO3096749.1"/>
    </source>
</evidence>
<reference evidence="1 2" key="1">
    <citation type="submission" date="2021-03" db="EMBL/GenBank/DDBJ databases">
        <title>Gelidibacter sp. nov., isolated from costal sediment.</title>
        <authorList>
            <person name="Lun K.-Y."/>
        </authorList>
    </citation>
    <scope>NUCLEOTIDE SEQUENCE [LARGE SCALE GENOMIC DNA]</scope>
    <source>
        <strain evidence="1 2">DF109</strain>
    </source>
</reference>
<name>A0ABS3SM33_9FLAO</name>
<dbReference type="PANTHER" id="PTHR43238:SF1">
    <property type="entry name" value="GDP-L-FUCOSE SYNTHASE"/>
    <property type="match status" value="1"/>
</dbReference>
<evidence type="ECO:0000313" key="2">
    <source>
        <dbReference type="Proteomes" id="UP000681315"/>
    </source>
</evidence>
<evidence type="ECO:0008006" key="3">
    <source>
        <dbReference type="Google" id="ProtNLM"/>
    </source>
</evidence>
<proteinExistence type="predicted"/>
<gene>
    <name evidence="1" type="ORF">J4051_00585</name>
</gene>
<comment type="caution">
    <text evidence="1">The sequence shown here is derived from an EMBL/GenBank/DDBJ whole genome shotgun (WGS) entry which is preliminary data.</text>
</comment>
<dbReference type="SUPFAM" id="SSF51735">
    <property type="entry name" value="NAD(P)-binding Rossmann-fold domains"/>
    <property type="match status" value="1"/>
</dbReference>
<keyword evidence="2" id="KW-1185">Reference proteome</keyword>
<dbReference type="InterPro" id="IPR036291">
    <property type="entry name" value="NAD(P)-bd_dom_sf"/>
</dbReference>
<dbReference type="PANTHER" id="PTHR43238">
    <property type="entry name" value="GDP-L-FUCOSE SYNTHASE"/>
    <property type="match status" value="1"/>
</dbReference>
<sequence>MSIMENKDFKDTTAGVKAIRKAQCKKGTLNCVFINGLTLAVKSIMGFKREIVFNTSKPEGTMRKLNDVSNLNSLGWRPTITLKEDVKRAYHWYKRNADERTYS</sequence>
<dbReference type="Proteomes" id="UP000681315">
    <property type="component" value="Unassembled WGS sequence"/>
</dbReference>
<dbReference type="Gene3D" id="3.90.25.10">
    <property type="entry name" value="UDP-galactose 4-epimerase, domain 1"/>
    <property type="match status" value="1"/>
</dbReference>